<reference evidence="8" key="1">
    <citation type="submission" date="2020-09" db="EMBL/GenBank/DDBJ databases">
        <title>Genome-Enabled Discovery of Anthraquinone Biosynthesis in Senna tora.</title>
        <authorList>
            <person name="Kang S.-H."/>
            <person name="Pandey R.P."/>
            <person name="Lee C.-M."/>
            <person name="Sim J.-S."/>
            <person name="Jeong J.-T."/>
            <person name="Choi B.-S."/>
            <person name="Jung M."/>
            <person name="Ginzburg D."/>
            <person name="Zhao K."/>
            <person name="Won S.Y."/>
            <person name="Oh T.-J."/>
            <person name="Yu Y."/>
            <person name="Kim N.-H."/>
            <person name="Lee O.R."/>
            <person name="Lee T.-H."/>
            <person name="Bashyal P."/>
            <person name="Kim T.-S."/>
            <person name="Lee W.-H."/>
            <person name="Kawkins C."/>
            <person name="Kim C.-K."/>
            <person name="Kim J.S."/>
            <person name="Ahn B.O."/>
            <person name="Rhee S.Y."/>
            <person name="Sohng J.K."/>
        </authorList>
    </citation>
    <scope>NUCLEOTIDE SEQUENCE</scope>
    <source>
        <tissue evidence="8">Leaf</tissue>
    </source>
</reference>
<evidence type="ECO:0000256" key="2">
    <source>
        <dbReference type="ARBA" id="ARBA00023015"/>
    </source>
</evidence>
<evidence type="ECO:0000313" key="9">
    <source>
        <dbReference type="Proteomes" id="UP000634136"/>
    </source>
</evidence>
<dbReference type="InterPro" id="IPR003657">
    <property type="entry name" value="WRKY_dom"/>
</dbReference>
<dbReference type="InterPro" id="IPR044810">
    <property type="entry name" value="WRKY_plant"/>
</dbReference>
<protein>
    <submittedName>
        <fullName evidence="8">Putative WRKY transcription factor 71</fullName>
    </submittedName>
</protein>
<name>A0A834SFU0_9FABA</name>
<comment type="caution">
    <text evidence="8">The sequence shown here is derived from an EMBL/GenBank/DDBJ whole genome shotgun (WGS) entry which is preliminary data.</text>
</comment>
<dbReference type="Proteomes" id="UP000634136">
    <property type="component" value="Unassembled WGS sequence"/>
</dbReference>
<dbReference type="SMART" id="SM00774">
    <property type="entry name" value="WRKY"/>
    <property type="match status" value="1"/>
</dbReference>
<sequence>MSSSFNNIFAGSPPLLSPSSAFDHDDQDLSNYSYMTFTECLQGAGGGVGMDDYTSLLANTCNSSLGGFLLSPSSSSAEANHQKAAELEGSGECAQNSSISSSSCELAEEQDSGTNNNKKVQASHEEEEEVKAAAAEEEEDVEGSTKKGSYYRCTTQKCRVKKRVERSYEDPTTVITTYEGQHNHPVPTSLRAGGNAAAAAAMFTCAAPPSISMLLNPPLLTSLLPSSNSPPFFLHNNYFINNNNNTMISSPNPTITTTAAAAAAAYNYNNNNSVSSSLLQHHDYGLLQDMVPSMFLKQEP</sequence>
<keyword evidence="4" id="KW-0804">Transcription</keyword>
<dbReference type="PANTHER" id="PTHR31221:SF334">
    <property type="entry name" value="WRKY TRANSCRIPTION FACTOR 57-RELATED"/>
    <property type="match status" value="1"/>
</dbReference>
<accession>A0A834SFU0</accession>
<keyword evidence="3" id="KW-0238">DNA-binding</keyword>
<dbReference type="OrthoDB" id="693960at2759"/>
<organism evidence="8 9">
    <name type="scientific">Senna tora</name>
    <dbReference type="NCBI Taxonomy" id="362788"/>
    <lineage>
        <taxon>Eukaryota</taxon>
        <taxon>Viridiplantae</taxon>
        <taxon>Streptophyta</taxon>
        <taxon>Embryophyta</taxon>
        <taxon>Tracheophyta</taxon>
        <taxon>Spermatophyta</taxon>
        <taxon>Magnoliopsida</taxon>
        <taxon>eudicotyledons</taxon>
        <taxon>Gunneridae</taxon>
        <taxon>Pentapetalae</taxon>
        <taxon>rosids</taxon>
        <taxon>fabids</taxon>
        <taxon>Fabales</taxon>
        <taxon>Fabaceae</taxon>
        <taxon>Caesalpinioideae</taxon>
        <taxon>Cassia clade</taxon>
        <taxon>Senna</taxon>
    </lineage>
</organism>
<comment type="subcellular location">
    <subcellularLocation>
        <location evidence="1">Nucleus</location>
    </subcellularLocation>
</comment>
<dbReference type="GO" id="GO:0005634">
    <property type="term" value="C:nucleus"/>
    <property type="evidence" value="ECO:0007669"/>
    <property type="project" value="UniProtKB-SubCell"/>
</dbReference>
<gene>
    <name evidence="8" type="ORF">G2W53_042309</name>
</gene>
<feature type="compositionally biased region" description="Acidic residues" evidence="6">
    <location>
        <begin position="125"/>
        <end position="142"/>
    </location>
</feature>
<keyword evidence="2" id="KW-0805">Transcription regulation</keyword>
<dbReference type="InterPro" id="IPR036576">
    <property type="entry name" value="WRKY_dom_sf"/>
</dbReference>
<keyword evidence="9" id="KW-1185">Reference proteome</keyword>
<feature type="domain" description="WRKY" evidence="7">
    <location>
        <begin position="138"/>
        <end position="187"/>
    </location>
</feature>
<dbReference type="AlphaFoldDB" id="A0A834SFU0"/>
<proteinExistence type="predicted"/>
<feature type="region of interest" description="Disordered" evidence="6">
    <location>
        <begin position="73"/>
        <end position="146"/>
    </location>
</feature>
<evidence type="ECO:0000313" key="8">
    <source>
        <dbReference type="EMBL" id="KAF7803198.1"/>
    </source>
</evidence>
<dbReference type="PROSITE" id="PS50811">
    <property type="entry name" value="WRKY"/>
    <property type="match status" value="1"/>
</dbReference>
<dbReference type="PANTHER" id="PTHR31221">
    <property type="entry name" value="WRKY TRANSCRIPTION FACTOR PROTEIN 1-RELATED"/>
    <property type="match status" value="1"/>
</dbReference>
<evidence type="ECO:0000259" key="7">
    <source>
        <dbReference type="PROSITE" id="PS50811"/>
    </source>
</evidence>
<dbReference type="Gene3D" id="2.20.25.80">
    <property type="entry name" value="WRKY domain"/>
    <property type="match status" value="1"/>
</dbReference>
<dbReference type="GO" id="GO:0043565">
    <property type="term" value="F:sequence-specific DNA binding"/>
    <property type="evidence" value="ECO:0007669"/>
    <property type="project" value="InterPro"/>
</dbReference>
<evidence type="ECO:0000256" key="3">
    <source>
        <dbReference type="ARBA" id="ARBA00023125"/>
    </source>
</evidence>
<evidence type="ECO:0000256" key="1">
    <source>
        <dbReference type="ARBA" id="ARBA00004123"/>
    </source>
</evidence>
<dbReference type="Pfam" id="PF03106">
    <property type="entry name" value="WRKY"/>
    <property type="match status" value="1"/>
</dbReference>
<dbReference type="GO" id="GO:0003700">
    <property type="term" value="F:DNA-binding transcription factor activity"/>
    <property type="evidence" value="ECO:0007669"/>
    <property type="project" value="InterPro"/>
</dbReference>
<evidence type="ECO:0000256" key="6">
    <source>
        <dbReference type="SAM" id="MobiDB-lite"/>
    </source>
</evidence>
<dbReference type="EMBL" id="JAAIUW010000013">
    <property type="protein sequence ID" value="KAF7803198.1"/>
    <property type="molecule type" value="Genomic_DNA"/>
</dbReference>
<dbReference type="SUPFAM" id="SSF118290">
    <property type="entry name" value="WRKY DNA-binding domain"/>
    <property type="match status" value="1"/>
</dbReference>
<evidence type="ECO:0000256" key="5">
    <source>
        <dbReference type="ARBA" id="ARBA00023242"/>
    </source>
</evidence>
<evidence type="ECO:0000256" key="4">
    <source>
        <dbReference type="ARBA" id="ARBA00023163"/>
    </source>
</evidence>
<keyword evidence="5" id="KW-0539">Nucleus</keyword>